<dbReference type="GO" id="GO:0004810">
    <property type="term" value="F:CCA tRNA nucleotidyltransferase activity"/>
    <property type="evidence" value="ECO:0007669"/>
    <property type="project" value="InterPro"/>
</dbReference>
<sequence>VDFEVGSRIMEVLSGKGLSVDINRAEFILEIEIGPQETIVFDNRVPGLGGLPVGSSGQVLSLLSGGIDSPVSTFKLINRGCRVHGIFFDNRTFLGRGGYDKVVRLAHTLNRFQGGGKLYIVPFQNIQVAIRDHCTDSNRIVLYRRMMYRIAHALAELKGYQGLTTGESVGQVASQTLQNLMAVSCVIPMSVFRPLIGMNKQEIIIQAKQIGTYDISIEPQPDCCSVFMPDQPNTRCKLKYLEADEKLYAWEDLMASALDSVETISLDDLD</sequence>
<dbReference type="GO" id="GO:0000049">
    <property type="term" value="F:tRNA binding"/>
    <property type="evidence" value="ECO:0007669"/>
    <property type="project" value="UniProtKB-KW"/>
</dbReference>
<evidence type="ECO:0000256" key="6">
    <source>
        <dbReference type="ARBA" id="ARBA00022840"/>
    </source>
</evidence>
<comment type="subcellular location">
    <subcellularLocation>
        <location evidence="1">Cytoplasm</location>
    </subcellularLocation>
</comment>
<evidence type="ECO:0000256" key="4">
    <source>
        <dbReference type="ARBA" id="ARBA00022679"/>
    </source>
</evidence>
<dbReference type="Gene3D" id="3.30.2130.30">
    <property type="match status" value="1"/>
</dbReference>
<dbReference type="CDD" id="cd01712">
    <property type="entry name" value="PPase_ThiI"/>
    <property type="match status" value="1"/>
</dbReference>
<dbReference type="AlphaFoldDB" id="A0A382N9Z3"/>
<gene>
    <name evidence="10" type="ORF">METZ01_LOCUS310877</name>
</gene>
<evidence type="ECO:0000256" key="2">
    <source>
        <dbReference type="ARBA" id="ARBA00022490"/>
    </source>
</evidence>
<name>A0A382N9Z3_9ZZZZ</name>
<protein>
    <recommendedName>
        <fullName evidence="9">Thil AANH domain-containing protein</fullName>
    </recommendedName>
</protein>
<dbReference type="InterPro" id="IPR050102">
    <property type="entry name" value="tRNA_sulfurtransferase_ThiI"/>
</dbReference>
<evidence type="ECO:0000256" key="1">
    <source>
        <dbReference type="ARBA" id="ARBA00004496"/>
    </source>
</evidence>
<evidence type="ECO:0000256" key="5">
    <source>
        <dbReference type="ARBA" id="ARBA00022741"/>
    </source>
</evidence>
<dbReference type="GO" id="GO:0009228">
    <property type="term" value="P:thiamine biosynthetic process"/>
    <property type="evidence" value="ECO:0007669"/>
    <property type="project" value="UniProtKB-KW"/>
</dbReference>
<keyword evidence="5" id="KW-0547">Nucleotide-binding</keyword>
<dbReference type="InterPro" id="IPR049961">
    <property type="entry name" value="ThiI_N"/>
</dbReference>
<dbReference type="GO" id="GO:0005524">
    <property type="term" value="F:ATP binding"/>
    <property type="evidence" value="ECO:0007669"/>
    <property type="project" value="UniProtKB-KW"/>
</dbReference>
<keyword evidence="4" id="KW-0808">Transferase</keyword>
<keyword evidence="3" id="KW-0820">tRNA-binding</keyword>
<dbReference type="InterPro" id="IPR014729">
    <property type="entry name" value="Rossmann-like_a/b/a_fold"/>
</dbReference>
<dbReference type="Gene3D" id="3.40.50.620">
    <property type="entry name" value="HUPs"/>
    <property type="match status" value="1"/>
</dbReference>
<evidence type="ECO:0000259" key="9">
    <source>
        <dbReference type="Pfam" id="PF02568"/>
    </source>
</evidence>
<evidence type="ECO:0000256" key="7">
    <source>
        <dbReference type="ARBA" id="ARBA00022884"/>
    </source>
</evidence>
<dbReference type="GO" id="GO:0016783">
    <property type="term" value="F:sulfurtransferase activity"/>
    <property type="evidence" value="ECO:0007669"/>
    <property type="project" value="InterPro"/>
</dbReference>
<accession>A0A382N9Z3</accession>
<proteinExistence type="inferred from homology"/>
<keyword evidence="7" id="KW-0694">RNA-binding</keyword>
<dbReference type="SUPFAM" id="SSF52402">
    <property type="entry name" value="Adenine nucleotide alpha hydrolases-like"/>
    <property type="match status" value="1"/>
</dbReference>
<dbReference type="GO" id="GO:0002937">
    <property type="term" value="P:tRNA 4-thiouridine biosynthesis"/>
    <property type="evidence" value="ECO:0007669"/>
    <property type="project" value="TreeGrafter"/>
</dbReference>
<dbReference type="FunFam" id="3.40.50.620:FF:000053">
    <property type="entry name" value="Probable tRNA sulfurtransferase"/>
    <property type="match status" value="1"/>
</dbReference>
<dbReference type="NCBIfam" id="TIGR00342">
    <property type="entry name" value="tRNA uracil 4-sulfurtransferase ThiI"/>
    <property type="match status" value="1"/>
</dbReference>
<dbReference type="InterPro" id="IPR003720">
    <property type="entry name" value="tRNA_STrfase"/>
</dbReference>
<keyword evidence="6" id="KW-0067">ATP-binding</keyword>
<keyword evidence="8" id="KW-0784">Thiamine biosynthesis</keyword>
<dbReference type="PANTHER" id="PTHR43209">
    <property type="entry name" value="TRNA SULFURTRANSFERASE"/>
    <property type="match status" value="1"/>
</dbReference>
<dbReference type="Pfam" id="PF02568">
    <property type="entry name" value="ThiI"/>
    <property type="match status" value="1"/>
</dbReference>
<keyword evidence="2" id="KW-0963">Cytoplasm</keyword>
<dbReference type="HAMAP" id="MF_00021">
    <property type="entry name" value="ThiI"/>
    <property type="match status" value="1"/>
</dbReference>
<dbReference type="GO" id="GO:0052837">
    <property type="term" value="P:thiazole biosynthetic process"/>
    <property type="evidence" value="ECO:0007669"/>
    <property type="project" value="TreeGrafter"/>
</dbReference>
<evidence type="ECO:0000256" key="3">
    <source>
        <dbReference type="ARBA" id="ARBA00022555"/>
    </source>
</evidence>
<feature type="non-terminal residue" evidence="10">
    <location>
        <position position="1"/>
    </location>
</feature>
<dbReference type="InterPro" id="IPR020536">
    <property type="entry name" value="ThiI_AANH"/>
</dbReference>
<reference evidence="10" key="1">
    <citation type="submission" date="2018-05" db="EMBL/GenBank/DDBJ databases">
        <authorList>
            <person name="Lanie J.A."/>
            <person name="Ng W.-L."/>
            <person name="Kazmierczak K.M."/>
            <person name="Andrzejewski T.M."/>
            <person name="Davidsen T.M."/>
            <person name="Wayne K.J."/>
            <person name="Tettelin H."/>
            <person name="Glass J.I."/>
            <person name="Rusch D."/>
            <person name="Podicherti R."/>
            <person name="Tsui H.-C.T."/>
            <person name="Winkler M.E."/>
        </authorList>
    </citation>
    <scope>NUCLEOTIDE SEQUENCE</scope>
</reference>
<organism evidence="10">
    <name type="scientific">marine metagenome</name>
    <dbReference type="NCBI Taxonomy" id="408172"/>
    <lineage>
        <taxon>unclassified sequences</taxon>
        <taxon>metagenomes</taxon>
        <taxon>ecological metagenomes</taxon>
    </lineage>
</organism>
<feature type="domain" description="Thil AANH" evidence="9">
    <location>
        <begin position="54"/>
        <end position="245"/>
    </location>
</feature>
<dbReference type="GO" id="GO:0005829">
    <property type="term" value="C:cytosol"/>
    <property type="evidence" value="ECO:0007669"/>
    <property type="project" value="TreeGrafter"/>
</dbReference>
<dbReference type="SUPFAM" id="SSF143437">
    <property type="entry name" value="THUMP domain-like"/>
    <property type="match status" value="1"/>
</dbReference>
<dbReference type="EMBL" id="UINC01099047">
    <property type="protein sequence ID" value="SVC58023.1"/>
    <property type="molecule type" value="Genomic_DNA"/>
</dbReference>
<evidence type="ECO:0000313" key="10">
    <source>
        <dbReference type="EMBL" id="SVC58023.1"/>
    </source>
</evidence>
<evidence type="ECO:0000256" key="8">
    <source>
        <dbReference type="ARBA" id="ARBA00022977"/>
    </source>
</evidence>
<dbReference type="PANTHER" id="PTHR43209:SF1">
    <property type="entry name" value="TRNA SULFURTRANSFERASE"/>
    <property type="match status" value="1"/>
</dbReference>